<dbReference type="InterPro" id="IPR011989">
    <property type="entry name" value="ARM-like"/>
</dbReference>
<evidence type="ECO:0008006" key="10">
    <source>
        <dbReference type="Google" id="ProtNLM"/>
    </source>
</evidence>
<evidence type="ECO:0000259" key="7">
    <source>
        <dbReference type="PROSITE" id="PS51444"/>
    </source>
</evidence>
<dbReference type="SUPFAM" id="SSF48371">
    <property type="entry name" value="ARM repeat"/>
    <property type="match status" value="1"/>
</dbReference>
<evidence type="ECO:0000256" key="2">
    <source>
        <dbReference type="ARBA" id="ARBA00023054"/>
    </source>
</evidence>
<keyword evidence="2 4" id="KW-0175">Coiled coil</keyword>
<dbReference type="InterPro" id="IPR042201">
    <property type="entry name" value="FH2_Formin_sf"/>
</dbReference>
<keyword evidence="3" id="KW-0009">Actin-binding</keyword>
<organism evidence="8 9">
    <name type="scientific">Polysphondylium violaceum</name>
    <dbReference type="NCBI Taxonomy" id="133409"/>
    <lineage>
        <taxon>Eukaryota</taxon>
        <taxon>Amoebozoa</taxon>
        <taxon>Evosea</taxon>
        <taxon>Eumycetozoa</taxon>
        <taxon>Dictyostelia</taxon>
        <taxon>Dictyosteliales</taxon>
        <taxon>Dictyosteliaceae</taxon>
        <taxon>Polysphondylium</taxon>
    </lineage>
</organism>
<feature type="compositionally biased region" description="Basic and acidic residues" evidence="5">
    <location>
        <begin position="10"/>
        <end position="20"/>
    </location>
</feature>
<feature type="compositionally biased region" description="Low complexity" evidence="5">
    <location>
        <begin position="1111"/>
        <end position="1122"/>
    </location>
</feature>
<dbReference type="Gene3D" id="1.10.238.150">
    <property type="entry name" value="Formin, FH3 diaphanous domain"/>
    <property type="match status" value="1"/>
</dbReference>
<dbReference type="SMART" id="SM00498">
    <property type="entry name" value="FH2"/>
    <property type="match status" value="1"/>
</dbReference>
<comment type="similarity">
    <text evidence="1">Belongs to the formin homology family. Diaphanous subfamily.</text>
</comment>
<feature type="compositionally biased region" description="Pro residues" evidence="5">
    <location>
        <begin position="587"/>
        <end position="639"/>
    </location>
</feature>
<dbReference type="AlphaFoldDB" id="A0A8J4Q186"/>
<dbReference type="SUPFAM" id="SSF81995">
    <property type="entry name" value="beta-sandwich domain of Sec23/24"/>
    <property type="match status" value="1"/>
</dbReference>
<feature type="region of interest" description="Disordered" evidence="5">
    <location>
        <begin position="1040"/>
        <end position="1077"/>
    </location>
</feature>
<sequence length="1188" mass="131694">MRLFARKKKDKDGNDSKETSENEFLSSLPAKANKRYSMAYSSFSPPGTTSNSFKSMNPDSYSPSLTGLKIDDKGKAVDTPEFFVNTISVLPNIEILASLCSTLQTKPSSWSKALIEANGIEVLLDVLVHIEKGGQKDSDIILQSLTVTCLLSLLNSKFGIEKAITTPSSMNKLILCMDTGKVDTRSSVFEILTAVCLISEKGYQLVLDAMTHFKQSRKEKFRFTFLVESMKKLADDKEYLTTCLALINGLVNSSDEIDERVQLRTEFSRLGLDNIIKENKKIPYEECPDLLTQIDVYEDEARNDQEELTEQFSDLHFNINDPKEVFTAIMEQVAKRPLHHPFLHILQCLLSLPSDSDAGMLSWYSIEKLVQQISVNKQMIGDNDYSGHAEKIGLEDLLASSAPSVAMQTEYKAALEELQKVKDQLKKANFDLNIANTELSSRSQESTVLKSNMFNTVKLKDQEIQKLKQTVRKMDAAFFQAPTSDEIESSTNSGRGKMDSNFFSPPPATGADKPPVAPSHPPSDKPPLKSALKSDKKVKKEKSEKTKKKKSDKTKATDDESTTVVTDVNSKNSNGTTNGSESSSTAPAPPAPPAPAPPPPPMMGGPPPPPPPMGGPPPPPPMMGGPPPPPMMGGPPPPSGGLFGGGNKPPANAPKFQLVKPTTKVKQLQWTKLPNRKLNDTIFTNLGNIKTDWLNLDEIESLFFSPDAAPKKLDASDKKSTSNTKPGTVTVIDGKKSQNLAIYLSKFKCTIEEMKNGICMLDESLFNIETLKALETYLPTEEDMEAIRDYLKNGELKMLTKAEHFLLDLDSIPNIQERVKAFSLKLCFPDKLKEIKPDLELFTKSIHQLKSSKKFLKVIEVILIIGNFLNGGTARGDCLGFKMDTLLKLTDTKTFNNKSNLLVYIISEIEQKFPECLNFLDDLDLVNEASKISLAQISGELNLLKKDLESVTNGVGKMKQNREDMYFFSSMEDFIKDAGIELKIAQEQYAEAESEFQKLAVWFGEETKIPSEELFSVLTRFLQTFDKSFKDFQRDKESAERAMKRDQMKAQKTAALKKISGKASAGKNSPLNSSTSSMAEGMVDDIMQSVRDGDAFKQRRQKKTTTGPSITVTDSDTTATETNGKESTSSGRRLKRSDKSDKSDKSSSSPKEEDTENKKDVNVAAKALTVVMRARQNYSRIDQFDFDA</sequence>
<feature type="compositionally biased region" description="Low complexity" evidence="5">
    <location>
        <begin position="562"/>
        <end position="586"/>
    </location>
</feature>
<evidence type="ECO:0000256" key="5">
    <source>
        <dbReference type="SAM" id="MobiDB-lite"/>
    </source>
</evidence>
<evidence type="ECO:0000259" key="6">
    <source>
        <dbReference type="PROSITE" id="PS51232"/>
    </source>
</evidence>
<feature type="compositionally biased region" description="Basic and acidic residues" evidence="5">
    <location>
        <begin position="522"/>
        <end position="535"/>
    </location>
</feature>
<feature type="compositionally biased region" description="Basic residues" evidence="5">
    <location>
        <begin position="536"/>
        <end position="552"/>
    </location>
</feature>
<proteinExistence type="inferred from homology"/>
<accession>A0A8J4Q186</accession>
<dbReference type="PANTHER" id="PTHR46345:SF8">
    <property type="entry name" value="FORMIN 3, ISOFORM B"/>
    <property type="match status" value="1"/>
</dbReference>
<dbReference type="SMART" id="SM01139">
    <property type="entry name" value="Drf_FH3"/>
    <property type="match status" value="1"/>
</dbReference>
<comment type="caution">
    <text evidence="8">The sequence shown here is derived from an EMBL/GenBank/DDBJ whole genome shotgun (WGS) entry which is preliminary data.</text>
</comment>
<feature type="compositionally biased region" description="Basic and acidic residues" evidence="5">
    <location>
        <begin position="1040"/>
        <end position="1049"/>
    </location>
</feature>
<feature type="compositionally biased region" description="Polar residues" evidence="5">
    <location>
        <begin position="1066"/>
        <end position="1077"/>
    </location>
</feature>
<evidence type="ECO:0000256" key="1">
    <source>
        <dbReference type="ARBA" id="ARBA00008214"/>
    </source>
</evidence>
<feature type="region of interest" description="Disordered" evidence="5">
    <location>
        <begin position="1095"/>
        <end position="1163"/>
    </location>
</feature>
<dbReference type="Pfam" id="PF06371">
    <property type="entry name" value="Drf_GBD"/>
    <property type="match status" value="1"/>
</dbReference>
<dbReference type="Pfam" id="PF02181">
    <property type="entry name" value="FH2"/>
    <property type="match status" value="1"/>
</dbReference>
<dbReference type="InterPro" id="IPR010472">
    <property type="entry name" value="FH3_dom"/>
</dbReference>
<dbReference type="SMART" id="SM01140">
    <property type="entry name" value="Drf_GBD"/>
    <property type="match status" value="1"/>
</dbReference>
<name>A0A8J4Q186_9MYCE</name>
<dbReference type="Proteomes" id="UP000695562">
    <property type="component" value="Unassembled WGS sequence"/>
</dbReference>
<evidence type="ECO:0000256" key="4">
    <source>
        <dbReference type="SAM" id="Coils"/>
    </source>
</evidence>
<feature type="compositionally biased region" description="Basic and acidic residues" evidence="5">
    <location>
        <begin position="1137"/>
        <end position="1161"/>
    </location>
</feature>
<feature type="domain" description="FH2" evidence="7">
    <location>
        <begin position="655"/>
        <end position="1051"/>
    </location>
</feature>
<dbReference type="GO" id="GO:0045010">
    <property type="term" value="P:actin nucleation"/>
    <property type="evidence" value="ECO:0007669"/>
    <property type="project" value="UniProtKB-ARBA"/>
</dbReference>
<dbReference type="InterPro" id="IPR015425">
    <property type="entry name" value="FH2_Formin"/>
</dbReference>
<evidence type="ECO:0000313" key="9">
    <source>
        <dbReference type="Proteomes" id="UP000695562"/>
    </source>
</evidence>
<dbReference type="EMBL" id="AJWJ01000261">
    <property type="protein sequence ID" value="KAF2072641.1"/>
    <property type="molecule type" value="Genomic_DNA"/>
</dbReference>
<dbReference type="Pfam" id="PF06367">
    <property type="entry name" value="Drf_FH3"/>
    <property type="match status" value="1"/>
</dbReference>
<dbReference type="InterPro" id="IPR010473">
    <property type="entry name" value="GTPase-bd"/>
</dbReference>
<feature type="coiled-coil region" evidence="4">
    <location>
        <begin position="404"/>
        <end position="438"/>
    </location>
</feature>
<evidence type="ECO:0000256" key="3">
    <source>
        <dbReference type="ARBA" id="ARBA00023203"/>
    </source>
</evidence>
<dbReference type="SUPFAM" id="SSF101447">
    <property type="entry name" value="Formin homology 2 domain (FH2 domain)"/>
    <property type="match status" value="1"/>
</dbReference>
<gene>
    <name evidence="8" type="ORF">CYY_006043</name>
</gene>
<dbReference type="InterPro" id="IPR014768">
    <property type="entry name" value="GBD/FH3_dom"/>
</dbReference>
<dbReference type="GO" id="GO:0031267">
    <property type="term" value="F:small GTPase binding"/>
    <property type="evidence" value="ECO:0007669"/>
    <property type="project" value="InterPro"/>
</dbReference>
<dbReference type="InterPro" id="IPR016024">
    <property type="entry name" value="ARM-type_fold"/>
</dbReference>
<keyword evidence="9" id="KW-1185">Reference proteome</keyword>
<feature type="region of interest" description="Disordered" evidence="5">
    <location>
        <begin position="482"/>
        <end position="655"/>
    </location>
</feature>
<feature type="domain" description="GBD/FH3" evidence="6">
    <location>
        <begin position="19"/>
        <end position="381"/>
    </location>
</feature>
<dbReference type="Gene3D" id="1.20.58.2220">
    <property type="entry name" value="Formin, FH2 domain"/>
    <property type="match status" value="1"/>
</dbReference>
<dbReference type="OrthoDB" id="410721at2759"/>
<dbReference type="PROSITE" id="PS51444">
    <property type="entry name" value="FH2"/>
    <property type="match status" value="1"/>
</dbReference>
<reference evidence="8" key="1">
    <citation type="submission" date="2020-01" db="EMBL/GenBank/DDBJ databases">
        <title>Development of genomics and gene disruption for Polysphondylium violaceum indicates a role for the polyketide synthase stlB in stalk morphogenesis.</title>
        <authorList>
            <person name="Narita B."/>
            <person name="Kawabe Y."/>
            <person name="Kin K."/>
            <person name="Saito T."/>
            <person name="Gibbs R."/>
            <person name="Kuspa A."/>
            <person name="Muzny D."/>
            <person name="Queller D."/>
            <person name="Richards S."/>
            <person name="Strassman J."/>
            <person name="Sucgang R."/>
            <person name="Worley K."/>
            <person name="Schaap P."/>
        </authorList>
    </citation>
    <scope>NUCLEOTIDE SEQUENCE</scope>
    <source>
        <strain evidence="8">QSvi11</strain>
    </source>
</reference>
<dbReference type="PROSITE" id="PS51232">
    <property type="entry name" value="GBD_FH3"/>
    <property type="match status" value="1"/>
</dbReference>
<dbReference type="GO" id="GO:0003779">
    <property type="term" value="F:actin binding"/>
    <property type="evidence" value="ECO:0007669"/>
    <property type="project" value="UniProtKB-KW"/>
</dbReference>
<feature type="region of interest" description="Disordered" evidence="5">
    <location>
        <begin position="1"/>
        <end position="26"/>
    </location>
</feature>
<evidence type="ECO:0000313" key="8">
    <source>
        <dbReference type="EMBL" id="KAF2072641.1"/>
    </source>
</evidence>
<dbReference type="PANTHER" id="PTHR46345">
    <property type="entry name" value="INVERTED FORMIN-2"/>
    <property type="match status" value="1"/>
</dbReference>
<protein>
    <recommendedName>
        <fullName evidence="10">Actin binding protein</fullName>
    </recommendedName>
</protein>
<dbReference type="Gene3D" id="1.25.10.10">
    <property type="entry name" value="Leucine-rich Repeat Variant"/>
    <property type="match status" value="1"/>
</dbReference>